<proteinExistence type="predicted"/>
<keyword evidence="3" id="KW-1185">Reference proteome</keyword>
<feature type="chain" id="PRO_5042235568" evidence="1">
    <location>
        <begin position="29"/>
        <end position="56"/>
    </location>
</feature>
<keyword evidence="1" id="KW-0732">Signal</keyword>
<dbReference type="RefSeq" id="WP_330928506.1">
    <property type="nucleotide sequence ID" value="NZ_CP119075.1"/>
</dbReference>
<reference evidence="2" key="1">
    <citation type="submission" date="2023-03" db="EMBL/GenBank/DDBJ databases">
        <title>Lomoglobus Profundus gen. nov., sp. nov., a novel member of the phylum Verrucomicrobia, isolated from deep-marine sediment of South China Sea.</title>
        <authorList>
            <person name="Ahmad T."/>
            <person name="Ishaq S.E."/>
            <person name="Wang F."/>
        </authorList>
    </citation>
    <scope>NUCLEOTIDE SEQUENCE</scope>
    <source>
        <strain evidence="2">LMO-M01</strain>
    </source>
</reference>
<feature type="signal peptide" evidence="1">
    <location>
        <begin position="1"/>
        <end position="28"/>
    </location>
</feature>
<dbReference type="AlphaFoldDB" id="A0AAF0CQL6"/>
<gene>
    <name evidence="2" type="ORF">PXH66_05225</name>
</gene>
<protein>
    <submittedName>
        <fullName evidence="2">Uncharacterized protein</fullName>
    </submittedName>
</protein>
<name>A0AAF0CQL6_9BACT</name>
<organism evidence="2 3">
    <name type="scientific">Synoicihabitans lomoniglobus</name>
    <dbReference type="NCBI Taxonomy" id="2909285"/>
    <lineage>
        <taxon>Bacteria</taxon>
        <taxon>Pseudomonadati</taxon>
        <taxon>Verrucomicrobiota</taxon>
        <taxon>Opitutia</taxon>
        <taxon>Opitutales</taxon>
        <taxon>Opitutaceae</taxon>
        <taxon>Synoicihabitans</taxon>
    </lineage>
</organism>
<evidence type="ECO:0000256" key="1">
    <source>
        <dbReference type="SAM" id="SignalP"/>
    </source>
</evidence>
<accession>A0AAF0CQL6</accession>
<dbReference type="KEGG" id="slom:PXH66_05225"/>
<dbReference type="EMBL" id="CP119075">
    <property type="protein sequence ID" value="WED66247.1"/>
    <property type="molecule type" value="Genomic_DNA"/>
</dbReference>
<sequence>MHPACWGARRMMAALVASVLLASWSLAAAPATGPTRLVPLMMTGGVATSVNICLAL</sequence>
<dbReference type="Proteomes" id="UP001218638">
    <property type="component" value="Chromosome"/>
</dbReference>
<evidence type="ECO:0000313" key="3">
    <source>
        <dbReference type="Proteomes" id="UP001218638"/>
    </source>
</evidence>
<evidence type="ECO:0000313" key="2">
    <source>
        <dbReference type="EMBL" id="WED66247.1"/>
    </source>
</evidence>